<keyword evidence="2" id="KW-0812">Transmembrane</keyword>
<comment type="caution">
    <text evidence="3">The sequence shown here is derived from an EMBL/GenBank/DDBJ whole genome shotgun (WGS) entry which is preliminary data.</text>
</comment>
<accession>A0A3R5ZKP6</accession>
<dbReference type="OrthoDB" id="1690999at2"/>
<feature type="transmembrane region" description="Helical" evidence="2">
    <location>
        <begin position="142"/>
        <end position="160"/>
    </location>
</feature>
<proteinExistence type="predicted"/>
<organism evidence="3 4">
    <name type="scientific">Coprococcus eutactus</name>
    <dbReference type="NCBI Taxonomy" id="33043"/>
    <lineage>
        <taxon>Bacteria</taxon>
        <taxon>Bacillati</taxon>
        <taxon>Bacillota</taxon>
        <taxon>Clostridia</taxon>
        <taxon>Lachnospirales</taxon>
        <taxon>Lachnospiraceae</taxon>
        <taxon>Coprococcus</taxon>
    </lineage>
</organism>
<reference evidence="3 4" key="1">
    <citation type="submission" date="2018-08" db="EMBL/GenBank/DDBJ databases">
        <title>A genome reference for cultivated species of the human gut microbiota.</title>
        <authorList>
            <person name="Zou Y."/>
            <person name="Xue W."/>
            <person name="Luo G."/>
        </authorList>
    </citation>
    <scope>NUCLEOTIDE SEQUENCE [LARGE SCALE GENOMIC DNA]</scope>
    <source>
        <strain evidence="3 4">AF22-21</strain>
    </source>
</reference>
<evidence type="ECO:0000256" key="2">
    <source>
        <dbReference type="SAM" id="Phobius"/>
    </source>
</evidence>
<protein>
    <submittedName>
        <fullName evidence="3">Uncharacterized protein</fullName>
    </submittedName>
</protein>
<evidence type="ECO:0000313" key="3">
    <source>
        <dbReference type="EMBL" id="RGS40478.1"/>
    </source>
</evidence>
<feature type="region of interest" description="Disordered" evidence="1">
    <location>
        <begin position="1"/>
        <end position="124"/>
    </location>
</feature>
<dbReference type="Proteomes" id="UP000283295">
    <property type="component" value="Unassembled WGS sequence"/>
</dbReference>
<feature type="compositionally biased region" description="Basic and acidic residues" evidence="1">
    <location>
        <begin position="81"/>
        <end position="90"/>
    </location>
</feature>
<dbReference type="EMBL" id="QRVK01000028">
    <property type="protein sequence ID" value="RGS40478.1"/>
    <property type="molecule type" value="Genomic_DNA"/>
</dbReference>
<keyword evidence="2" id="KW-0472">Membrane</keyword>
<evidence type="ECO:0000313" key="4">
    <source>
        <dbReference type="Proteomes" id="UP000283295"/>
    </source>
</evidence>
<feature type="compositionally biased region" description="Acidic residues" evidence="1">
    <location>
        <begin position="92"/>
        <end position="119"/>
    </location>
</feature>
<gene>
    <name evidence="3" type="ORF">DWX94_10235</name>
</gene>
<keyword evidence="2" id="KW-1133">Transmembrane helix</keyword>
<sequence length="344" mass="38992">MKGKNKNRIKENNIDMTQHKMNAMPEDAENNFDEDAADMDDTDKDDVETDDTDVDAAHIDAADIDGGDDGSSIDPDESDDDMPKKVRLYEDYVIDDPEDMDEAPDTGDMFDDEDDDDLESAASRGRRSGLRRYNMYGPAGKTLALLWTIFVVLVCGYIYIFHINKTIFADDITGRDNSVNIEIPAGANYSLCTIDEINQLISNYLLARANADQTTLKRLVTNPSEFDDMKSVEIAAQYITAYNRTKCYMVPGKNAGEYIIYALSNLTIKDVDSEPLDIRSFYVAKQTDGSYKIDNSQLSGDVNEYIQNVTASKYIQDMYQYVKENTDYLLKNDDTFKKFQNMYN</sequence>
<feature type="compositionally biased region" description="Acidic residues" evidence="1">
    <location>
        <begin position="26"/>
        <end position="54"/>
    </location>
</feature>
<evidence type="ECO:0000256" key="1">
    <source>
        <dbReference type="SAM" id="MobiDB-lite"/>
    </source>
</evidence>
<name>A0A3R5ZKP6_9FIRM</name>
<dbReference type="AlphaFoldDB" id="A0A3R5ZKP6"/>